<gene>
    <name evidence="2" type="ORF">DFH08DRAFT_967082</name>
</gene>
<keyword evidence="3" id="KW-1185">Reference proteome</keyword>
<proteinExistence type="inferred from homology"/>
<dbReference type="InterPro" id="IPR012475">
    <property type="entry name" value="Fungal_lectin"/>
</dbReference>
<protein>
    <recommendedName>
        <fullName evidence="4">Fucose-specific lectin</fullName>
    </recommendedName>
</protein>
<dbReference type="Pfam" id="PF07938">
    <property type="entry name" value="Fungal_lectin"/>
    <property type="match status" value="1"/>
</dbReference>
<evidence type="ECO:0000256" key="1">
    <source>
        <dbReference type="ARBA" id="ARBA00009042"/>
    </source>
</evidence>
<sequence>MGGVLDSLLETLDAWSLAPNLRRLWIEYRDTGFDDIFDRAGLAAFPLQIKSTGNPEEEQIRVYFVNDDGKLYEFAWLGPREWRRGNNGDPIASDVRRGTPLASVIGGVNGVETYVFYLDTDSNLRAVVGNGGGWTVGARLPVTDMADDTSLAAVTRGKRNDTIRVYYQQTSGDLKLLWFSDGGWFASGGRVLTDPRRGTKLAYVNAIERWSGNNDYSFHLFYIAEWKTSYKIIHQSDILGSDIDQKVLSPDVRPDTGLAVVAWRGSGAGEYNLRLYFADPDGEVLEYGYSSAKGWDQKATKPSGTTSSMSKPLAAVTFSDDKGQNVQVLVKDGSAALVEMFATAVATMEKWDKPEVVNWNGLKD</sequence>
<evidence type="ECO:0000313" key="2">
    <source>
        <dbReference type="EMBL" id="KAJ7330546.1"/>
    </source>
</evidence>
<comment type="similarity">
    <text evidence="1">Belongs to the fungal fucose-specific lectin family.</text>
</comment>
<comment type="caution">
    <text evidence="2">The sequence shown here is derived from an EMBL/GenBank/DDBJ whole genome shotgun (WGS) entry which is preliminary data.</text>
</comment>
<evidence type="ECO:0000313" key="3">
    <source>
        <dbReference type="Proteomes" id="UP001218218"/>
    </source>
</evidence>
<dbReference type="SUPFAM" id="SSF89372">
    <property type="entry name" value="Fucose-specific lectin"/>
    <property type="match status" value="1"/>
</dbReference>
<organism evidence="2 3">
    <name type="scientific">Mycena albidolilacea</name>
    <dbReference type="NCBI Taxonomy" id="1033008"/>
    <lineage>
        <taxon>Eukaryota</taxon>
        <taxon>Fungi</taxon>
        <taxon>Dikarya</taxon>
        <taxon>Basidiomycota</taxon>
        <taxon>Agaricomycotina</taxon>
        <taxon>Agaricomycetes</taxon>
        <taxon>Agaricomycetidae</taxon>
        <taxon>Agaricales</taxon>
        <taxon>Marasmiineae</taxon>
        <taxon>Mycenaceae</taxon>
        <taxon>Mycena</taxon>
    </lineage>
</organism>
<name>A0AAD6ZN15_9AGAR</name>
<reference evidence="2" key="1">
    <citation type="submission" date="2023-03" db="EMBL/GenBank/DDBJ databases">
        <title>Massive genome expansion in bonnet fungi (Mycena s.s.) driven by repeated elements and novel gene families across ecological guilds.</title>
        <authorList>
            <consortium name="Lawrence Berkeley National Laboratory"/>
            <person name="Harder C.B."/>
            <person name="Miyauchi S."/>
            <person name="Viragh M."/>
            <person name="Kuo A."/>
            <person name="Thoen E."/>
            <person name="Andreopoulos B."/>
            <person name="Lu D."/>
            <person name="Skrede I."/>
            <person name="Drula E."/>
            <person name="Henrissat B."/>
            <person name="Morin E."/>
            <person name="Kohler A."/>
            <person name="Barry K."/>
            <person name="LaButti K."/>
            <person name="Morin E."/>
            <person name="Salamov A."/>
            <person name="Lipzen A."/>
            <person name="Mereny Z."/>
            <person name="Hegedus B."/>
            <person name="Baldrian P."/>
            <person name="Stursova M."/>
            <person name="Weitz H."/>
            <person name="Taylor A."/>
            <person name="Grigoriev I.V."/>
            <person name="Nagy L.G."/>
            <person name="Martin F."/>
            <person name="Kauserud H."/>
        </authorList>
    </citation>
    <scope>NUCLEOTIDE SEQUENCE</scope>
    <source>
        <strain evidence="2">CBHHK002</strain>
    </source>
</reference>
<dbReference type="EMBL" id="JARIHO010000037">
    <property type="protein sequence ID" value="KAJ7330546.1"/>
    <property type="molecule type" value="Genomic_DNA"/>
</dbReference>
<evidence type="ECO:0008006" key="4">
    <source>
        <dbReference type="Google" id="ProtNLM"/>
    </source>
</evidence>
<dbReference type="AlphaFoldDB" id="A0AAD6ZN15"/>
<dbReference type="Gene3D" id="2.40.128.190">
    <property type="match status" value="1"/>
</dbReference>
<dbReference type="Gene3D" id="2.120.10.70">
    <property type="entry name" value="Fucose-specific lectin"/>
    <property type="match status" value="1"/>
</dbReference>
<accession>A0AAD6ZN15</accession>
<dbReference type="Proteomes" id="UP001218218">
    <property type="component" value="Unassembled WGS sequence"/>
</dbReference>